<dbReference type="InterPro" id="IPR051124">
    <property type="entry name" value="Phosphate_Transport_Permease"/>
</dbReference>
<evidence type="ECO:0000256" key="6">
    <source>
        <dbReference type="ARBA" id="ARBA00022692"/>
    </source>
</evidence>
<dbReference type="CDD" id="cd06261">
    <property type="entry name" value="TM_PBP2"/>
    <property type="match status" value="1"/>
</dbReference>
<comment type="function">
    <text evidence="10">Part of the binding-protein-dependent transport system for phosphate; probably responsible for the translocation of the substrate across the membrane.</text>
</comment>
<evidence type="ECO:0000256" key="8">
    <source>
        <dbReference type="ARBA" id="ARBA00023136"/>
    </source>
</evidence>
<evidence type="ECO:0000256" key="4">
    <source>
        <dbReference type="ARBA" id="ARBA00022475"/>
    </source>
</evidence>
<evidence type="ECO:0000256" key="1">
    <source>
        <dbReference type="ARBA" id="ARBA00004651"/>
    </source>
</evidence>
<dbReference type="InterPro" id="IPR035906">
    <property type="entry name" value="MetI-like_sf"/>
</dbReference>
<evidence type="ECO:0000256" key="10">
    <source>
        <dbReference type="RuleBase" id="RU363054"/>
    </source>
</evidence>
<feature type="transmembrane region" description="Helical" evidence="9">
    <location>
        <begin position="90"/>
        <end position="116"/>
    </location>
</feature>
<evidence type="ECO:0000313" key="13">
    <source>
        <dbReference type="EMBL" id="QBI21159.1"/>
    </source>
</evidence>
<dbReference type="NCBIfam" id="TIGR02138">
    <property type="entry name" value="phosphate_pstC"/>
    <property type="match status" value="1"/>
</dbReference>
<comment type="subcellular location">
    <subcellularLocation>
        <location evidence="1 9">Cell membrane</location>
        <topology evidence="1 9">Multi-pass membrane protein</topology>
    </subcellularLocation>
</comment>
<dbReference type="RefSeq" id="WP_131156152.1">
    <property type="nucleotide sequence ID" value="NZ_CP036402.1"/>
</dbReference>
<feature type="transmembrane region" description="Helical" evidence="9">
    <location>
        <begin position="128"/>
        <end position="152"/>
    </location>
</feature>
<dbReference type="SUPFAM" id="SSF161098">
    <property type="entry name" value="MetI-like"/>
    <property type="match status" value="1"/>
</dbReference>
<feature type="transmembrane region" description="Helical" evidence="9">
    <location>
        <begin position="294"/>
        <end position="316"/>
    </location>
</feature>
<keyword evidence="14" id="KW-1185">Reference proteome</keyword>
<dbReference type="AlphaFoldDB" id="A0A411YJ59"/>
<dbReference type="InterPro" id="IPR000515">
    <property type="entry name" value="MetI-like"/>
</dbReference>
<gene>
    <name evidence="13" type="primary">pstC</name>
    <name evidence="13" type="ORF">ER308_17330</name>
</gene>
<feature type="compositionally biased region" description="Pro residues" evidence="11">
    <location>
        <begin position="1"/>
        <end position="11"/>
    </location>
</feature>
<organism evidence="13 14">
    <name type="scientific">Egibacter rhizosphaerae</name>
    <dbReference type="NCBI Taxonomy" id="1670831"/>
    <lineage>
        <taxon>Bacteria</taxon>
        <taxon>Bacillati</taxon>
        <taxon>Actinomycetota</taxon>
        <taxon>Nitriliruptoria</taxon>
        <taxon>Egibacterales</taxon>
        <taxon>Egibacteraceae</taxon>
        <taxon>Egibacter</taxon>
    </lineage>
</organism>
<dbReference type="GO" id="GO:0005886">
    <property type="term" value="C:plasma membrane"/>
    <property type="evidence" value="ECO:0007669"/>
    <property type="project" value="UniProtKB-SubCell"/>
</dbReference>
<dbReference type="PANTHER" id="PTHR30425">
    <property type="entry name" value="PHOSPHATE TRANSPORT SYSTEM PERMEASE PROTEIN PST"/>
    <property type="match status" value="1"/>
</dbReference>
<proteinExistence type="inferred from homology"/>
<dbReference type="PANTHER" id="PTHR30425:SF1">
    <property type="entry name" value="PHOSPHATE TRANSPORT SYSTEM PERMEASE PROTEIN PSTC"/>
    <property type="match status" value="1"/>
</dbReference>
<evidence type="ECO:0000256" key="3">
    <source>
        <dbReference type="ARBA" id="ARBA00022448"/>
    </source>
</evidence>
<reference evidence="13 14" key="1">
    <citation type="submission" date="2019-01" db="EMBL/GenBank/DDBJ databases">
        <title>Egibacter rhizosphaerae EGI 80759T.</title>
        <authorList>
            <person name="Chen D.-D."/>
            <person name="Tian Y."/>
            <person name="Jiao J.-Y."/>
            <person name="Zhang X.-T."/>
            <person name="Zhang Y.-G."/>
            <person name="Zhang Y."/>
            <person name="Xiao M."/>
            <person name="Shu W.-S."/>
            <person name="Li W.-J."/>
        </authorList>
    </citation>
    <scope>NUCLEOTIDE SEQUENCE [LARGE SCALE GENOMIC DNA]</scope>
    <source>
        <strain evidence="13 14">EGI 80759</strain>
    </source>
</reference>
<keyword evidence="8 9" id="KW-0472">Membrane</keyword>
<keyword evidence="4 10" id="KW-1003">Cell membrane</keyword>
<keyword evidence="3 9" id="KW-0813">Transport</keyword>
<name>A0A411YJ59_9ACTN</name>
<accession>A0A411YJ59</accession>
<feature type="transmembrane region" description="Helical" evidence="9">
    <location>
        <begin position="181"/>
        <end position="201"/>
    </location>
</feature>
<dbReference type="GO" id="GO:0006817">
    <property type="term" value="P:phosphate ion transport"/>
    <property type="evidence" value="ECO:0007669"/>
    <property type="project" value="UniProtKB-KW"/>
</dbReference>
<sequence>MSAPTDTPPSSPGGLRGNGRGRWGDPVFRWVTLLAGASVLVILGVMMGRTSWASLPVFQSEGVWGFLTGDLWSTGQSRSEVTGDYGALPFIYGTIKVSIIAIVIAVPMAVAIALFINEVAPAWLRKPLAYLTDTLAMVPSIVIAIVAVFWFIPNVTDPIARFLVDTPLGWLPLFEGPAQRLSYWSAGLMLSIMILPIITAVTRETFAKTPADEKNAAYAMGATRWEVMRGVILPRGFPGLVGGTMLGVGRALGETIVVAFTVGSSQRMDSSVFFGGDTITAVIFNTYATASPEAIWGLLALGVTLFVMTTIVNVLARLIVMRSGRVAGDAAV</sequence>
<keyword evidence="6 9" id="KW-0812">Transmembrane</keyword>
<evidence type="ECO:0000256" key="9">
    <source>
        <dbReference type="RuleBase" id="RU363032"/>
    </source>
</evidence>
<comment type="caution">
    <text evidence="10">Lacks conserved residue(s) required for the propagation of feature annotation.</text>
</comment>
<dbReference type="KEGG" id="erz:ER308_17330"/>
<protein>
    <recommendedName>
        <fullName evidence="10">Phosphate transport system permease protein</fullName>
    </recommendedName>
</protein>
<evidence type="ECO:0000256" key="5">
    <source>
        <dbReference type="ARBA" id="ARBA00022592"/>
    </source>
</evidence>
<feature type="region of interest" description="Disordered" evidence="11">
    <location>
        <begin position="1"/>
        <end position="20"/>
    </location>
</feature>
<comment type="similarity">
    <text evidence="2 10">Belongs to the binding-protein-dependent transport system permease family. CysTW subfamily.</text>
</comment>
<dbReference type="PROSITE" id="PS50928">
    <property type="entry name" value="ABC_TM1"/>
    <property type="match status" value="1"/>
</dbReference>
<dbReference type="Pfam" id="PF00528">
    <property type="entry name" value="BPD_transp_1"/>
    <property type="match status" value="1"/>
</dbReference>
<dbReference type="InterPro" id="IPR011864">
    <property type="entry name" value="Phosphate_PstC"/>
</dbReference>
<feature type="domain" description="ABC transmembrane type-1" evidence="12">
    <location>
        <begin position="91"/>
        <end position="316"/>
    </location>
</feature>
<evidence type="ECO:0000259" key="12">
    <source>
        <dbReference type="PROSITE" id="PS50928"/>
    </source>
</evidence>
<evidence type="ECO:0000256" key="11">
    <source>
        <dbReference type="SAM" id="MobiDB-lite"/>
    </source>
</evidence>
<dbReference type="OrthoDB" id="9785113at2"/>
<evidence type="ECO:0000256" key="2">
    <source>
        <dbReference type="ARBA" id="ARBA00007069"/>
    </source>
</evidence>
<dbReference type="Gene3D" id="1.10.3720.10">
    <property type="entry name" value="MetI-like"/>
    <property type="match status" value="1"/>
</dbReference>
<keyword evidence="5 10" id="KW-0592">Phosphate transport</keyword>
<keyword evidence="7 9" id="KW-1133">Transmembrane helix</keyword>
<feature type="transmembrane region" description="Helical" evidence="9">
    <location>
        <begin position="27"/>
        <end position="47"/>
    </location>
</feature>
<dbReference type="GO" id="GO:0005315">
    <property type="term" value="F:phosphate transmembrane transporter activity"/>
    <property type="evidence" value="ECO:0007669"/>
    <property type="project" value="InterPro"/>
</dbReference>
<dbReference type="EMBL" id="CP036402">
    <property type="protein sequence ID" value="QBI21159.1"/>
    <property type="molecule type" value="Genomic_DNA"/>
</dbReference>
<evidence type="ECO:0000313" key="14">
    <source>
        <dbReference type="Proteomes" id="UP000291469"/>
    </source>
</evidence>
<evidence type="ECO:0000256" key="7">
    <source>
        <dbReference type="ARBA" id="ARBA00022989"/>
    </source>
</evidence>
<dbReference type="Proteomes" id="UP000291469">
    <property type="component" value="Chromosome"/>
</dbReference>